<dbReference type="RefSeq" id="WP_013187166.1">
    <property type="nucleotide sequence ID" value="NC_014230.1"/>
</dbReference>
<dbReference type="OrthoDB" id="6057961at2"/>
<dbReference type="AlphaFoldDB" id="A3U8D1"/>
<dbReference type="STRING" id="216432.CA2559_07045"/>
<dbReference type="Proteomes" id="UP000002297">
    <property type="component" value="Chromosome"/>
</dbReference>
<dbReference type="eggNOG" id="ENOG5032WVB">
    <property type="taxonomic scope" value="Bacteria"/>
</dbReference>
<protein>
    <submittedName>
        <fullName evidence="1">Uncharacterized protein</fullName>
    </submittedName>
</protein>
<name>A3U8D1_CROAH</name>
<proteinExistence type="predicted"/>
<evidence type="ECO:0000313" key="1">
    <source>
        <dbReference type="EMBL" id="EAP88498.1"/>
    </source>
</evidence>
<organism evidence="1 2">
    <name type="scientific">Croceibacter atlanticus (strain ATCC BAA-628 / JCM 21780 / CIP 108009 / IAM 15332 / KCTC 12090 / HTCC2559)</name>
    <dbReference type="NCBI Taxonomy" id="216432"/>
    <lineage>
        <taxon>Bacteria</taxon>
        <taxon>Pseudomonadati</taxon>
        <taxon>Bacteroidota</taxon>
        <taxon>Flavobacteriia</taxon>
        <taxon>Flavobacteriales</taxon>
        <taxon>Flavobacteriaceae</taxon>
        <taxon>Croceibacter</taxon>
    </lineage>
</organism>
<dbReference type="HOGENOM" id="CLU_1873720_0_0_10"/>
<reference evidence="1 2" key="1">
    <citation type="journal article" date="2010" name="J. Bacteriol.">
        <title>The complete genome sequence of Croceibacter atlanticus HTCC2559T.</title>
        <authorList>
            <person name="Oh H.M."/>
            <person name="Kang I."/>
            <person name="Ferriera S."/>
            <person name="Giovannoni S.J."/>
            <person name="Cho J.C."/>
        </authorList>
    </citation>
    <scope>NUCLEOTIDE SEQUENCE [LARGE SCALE GENOMIC DNA]</scope>
    <source>
        <strain evidence="2">ATCC BAA-628 / HTCC2559 / KCTC 12090</strain>
    </source>
</reference>
<dbReference type="KEGG" id="cat:CA2559_07045"/>
<evidence type="ECO:0000313" key="2">
    <source>
        <dbReference type="Proteomes" id="UP000002297"/>
    </source>
</evidence>
<keyword evidence="2" id="KW-1185">Reference proteome</keyword>
<dbReference type="GeneID" id="89453183"/>
<sequence length="136" mass="15488">MKDQCHKIPDQKQDYLKDIGTLLVKEHGKQQHYKPKQIKEAHNNSKWASQLDFSCWAMSIFSTKYDFDIYHEKVGEVCDYISMKAEMLKGVSGATAEQWSTIPDMDIDASWLDLETVFDGISEGFSALISGIFDGL</sequence>
<accession>A3U8D1</accession>
<gene>
    <name evidence="1" type="ordered locus">CA2559_07045</name>
</gene>
<dbReference type="EMBL" id="CP002046">
    <property type="protein sequence ID" value="EAP88498.1"/>
    <property type="molecule type" value="Genomic_DNA"/>
</dbReference>